<dbReference type="Gene3D" id="3.40.50.11350">
    <property type="match status" value="1"/>
</dbReference>
<keyword evidence="9" id="KW-1185">Reference proteome</keyword>
<comment type="similarity">
    <text evidence="1 7">Belongs to the glycosyltransferase 37 family.</text>
</comment>
<dbReference type="GO" id="GO:0071555">
    <property type="term" value="P:cell wall organization"/>
    <property type="evidence" value="ECO:0007669"/>
    <property type="project" value="UniProtKB-UniRule"/>
</dbReference>
<dbReference type="GO" id="GO:0008107">
    <property type="term" value="F:galactoside 2-alpha-L-fucosyltransferase activity"/>
    <property type="evidence" value="ECO:0007669"/>
    <property type="project" value="InterPro"/>
</dbReference>
<protein>
    <recommendedName>
        <fullName evidence="7">Fucosyltransferase</fullName>
        <ecNumber evidence="7">2.4.1.-</ecNumber>
    </recommendedName>
</protein>
<dbReference type="AlphaFoldDB" id="A0A9D4VZJ5"/>
<keyword evidence="4 7" id="KW-0333">Golgi apparatus</keyword>
<gene>
    <name evidence="8" type="ORF">KIW84_076937</name>
</gene>
<dbReference type="Gramene" id="Psat07G0693700-T1">
    <property type="protein sequence ID" value="KAI5392342.1"/>
    <property type="gene ID" value="KIW84_076937"/>
</dbReference>
<dbReference type="FunFam" id="3.40.50.11340:FF:000005">
    <property type="entry name" value="Galactoside 2-alpha-L-fucosyltransferase"/>
    <property type="match status" value="1"/>
</dbReference>
<dbReference type="Proteomes" id="UP001058974">
    <property type="component" value="Chromosome 7"/>
</dbReference>
<organism evidence="8 9">
    <name type="scientific">Pisum sativum</name>
    <name type="common">Garden pea</name>
    <name type="synonym">Lathyrus oleraceus</name>
    <dbReference type="NCBI Taxonomy" id="3888"/>
    <lineage>
        <taxon>Eukaryota</taxon>
        <taxon>Viridiplantae</taxon>
        <taxon>Streptophyta</taxon>
        <taxon>Embryophyta</taxon>
        <taxon>Tracheophyta</taxon>
        <taxon>Spermatophyta</taxon>
        <taxon>Magnoliopsida</taxon>
        <taxon>eudicotyledons</taxon>
        <taxon>Gunneridae</taxon>
        <taxon>Pentapetalae</taxon>
        <taxon>rosids</taxon>
        <taxon>fabids</taxon>
        <taxon>Fabales</taxon>
        <taxon>Fabaceae</taxon>
        <taxon>Papilionoideae</taxon>
        <taxon>50 kb inversion clade</taxon>
        <taxon>NPAAA clade</taxon>
        <taxon>Hologalegina</taxon>
        <taxon>IRL clade</taxon>
        <taxon>Fabeae</taxon>
        <taxon>Lathyrus</taxon>
    </lineage>
</organism>
<evidence type="ECO:0000256" key="4">
    <source>
        <dbReference type="ARBA" id="ARBA00023034"/>
    </source>
</evidence>
<reference evidence="8 9" key="1">
    <citation type="journal article" date="2022" name="Nat. Genet.">
        <title>Improved pea reference genome and pan-genome highlight genomic features and evolutionary characteristics.</title>
        <authorList>
            <person name="Yang T."/>
            <person name="Liu R."/>
            <person name="Luo Y."/>
            <person name="Hu S."/>
            <person name="Wang D."/>
            <person name="Wang C."/>
            <person name="Pandey M.K."/>
            <person name="Ge S."/>
            <person name="Xu Q."/>
            <person name="Li N."/>
            <person name="Li G."/>
            <person name="Huang Y."/>
            <person name="Saxena R.K."/>
            <person name="Ji Y."/>
            <person name="Li M."/>
            <person name="Yan X."/>
            <person name="He Y."/>
            <person name="Liu Y."/>
            <person name="Wang X."/>
            <person name="Xiang C."/>
            <person name="Varshney R.K."/>
            <person name="Ding H."/>
            <person name="Gao S."/>
            <person name="Zong X."/>
        </authorList>
    </citation>
    <scope>NUCLEOTIDE SEQUENCE [LARGE SCALE GENOMIC DNA]</scope>
    <source>
        <strain evidence="8 9">cv. Zhongwan 6</strain>
    </source>
</reference>
<dbReference type="OrthoDB" id="428346at2759"/>
<dbReference type="PANTHER" id="PTHR31889:SF57">
    <property type="entry name" value="FUCOSYLTRANSFERASE"/>
    <property type="match status" value="1"/>
</dbReference>
<evidence type="ECO:0000256" key="7">
    <source>
        <dbReference type="RuleBase" id="RU367004"/>
    </source>
</evidence>
<dbReference type="InterPro" id="IPR004938">
    <property type="entry name" value="XG_FTase"/>
</dbReference>
<comment type="function">
    <text evidence="7">May be involved in cell wall biosynthesis.</text>
</comment>
<comment type="subcellular location">
    <subcellularLocation>
        <location evidence="7">Golgi apparatus</location>
        <location evidence="7">Golgi stack membrane</location>
        <topology evidence="7">Single-pass type II membrane protein</topology>
    </subcellularLocation>
</comment>
<dbReference type="PANTHER" id="PTHR31889">
    <property type="entry name" value="FUCOSYLTRANSFERASE 2-RELATED"/>
    <property type="match status" value="1"/>
</dbReference>
<keyword evidence="6 7" id="KW-0961">Cell wall biogenesis/degradation</keyword>
<accession>A0A9D4VZJ5</accession>
<dbReference type="GO" id="GO:0009969">
    <property type="term" value="P:xyloglucan biosynthetic process"/>
    <property type="evidence" value="ECO:0007669"/>
    <property type="project" value="TreeGrafter"/>
</dbReference>
<comment type="caution">
    <text evidence="8">The sequence shown here is derived from an EMBL/GenBank/DDBJ whole genome shotgun (WGS) entry which is preliminary data.</text>
</comment>
<keyword evidence="5" id="KW-0325">Glycoprotein</keyword>
<sequence length="572" mass="65640">MQSFKNFTPIFIVIFIALPFVLMNSKSSFSLFEVFTKDRMLQLGEYKNGDNITNGGRVHNSINGGYNNVENNTESKVQEKIQNGTPTSEVRSATTIGMKNDSLTSSTNNKEKFLEGLLPSGIDEPSCMSRHQSHLFRKVSPHKPSSYLISKLRNYEEIHRSCGPNSKAYHKSMEEILQSKSIKSDSAMCKYLIWTPANGLGNQMISMAATFLYALITDRVMLVRFGKDKQGLFCEPFLNSTWLLPENSPFWSGNQVETYESLTEKEKANNNSNLDFPSALFLNLQYQQNYHEKFFHCDDKQALLNKVPLMILQSDQYFVPSLFMTPLFNKELEKMFVEKDAVFHHLGRYLFHPSNSAWRLITNFYQEHLAKADEKIGLQIRVFHPITTPQQAIMNLVLNCTLENKLLPKLHDMNNSKTITKAVLVASLYPEYGENIKMMYMNKSTVTGEVIEVYQPSGEEEQKFNDNTHNMKALVDMYLLSLSDVLVTTCLSTFGYVAQGLGNLKPWLLYRLGRNESHYPACRREFSMEPCYHYPPKHYCSGKAIHDYAASFIYMRKCKDYSSGVKMINGFR</sequence>
<evidence type="ECO:0000256" key="5">
    <source>
        <dbReference type="ARBA" id="ARBA00023180"/>
    </source>
</evidence>
<evidence type="ECO:0000256" key="3">
    <source>
        <dbReference type="ARBA" id="ARBA00022679"/>
    </source>
</evidence>
<dbReference type="EC" id="2.4.1.-" evidence="7"/>
<keyword evidence="3 7" id="KW-0808">Transferase</keyword>
<dbReference type="GO" id="GO:0032580">
    <property type="term" value="C:Golgi cisterna membrane"/>
    <property type="evidence" value="ECO:0007669"/>
    <property type="project" value="UniProtKB-SubCell"/>
</dbReference>
<keyword evidence="2 7" id="KW-0328">Glycosyltransferase</keyword>
<dbReference type="EMBL" id="JAMSHJ010000007">
    <property type="protein sequence ID" value="KAI5392342.1"/>
    <property type="molecule type" value="Genomic_DNA"/>
</dbReference>
<dbReference type="Pfam" id="PF03254">
    <property type="entry name" value="XG_FTase"/>
    <property type="match status" value="1"/>
</dbReference>
<evidence type="ECO:0000313" key="8">
    <source>
        <dbReference type="EMBL" id="KAI5392342.1"/>
    </source>
</evidence>
<dbReference type="Gene3D" id="3.40.50.11340">
    <property type="match status" value="1"/>
</dbReference>
<proteinExistence type="inferred from homology"/>
<dbReference type="GO" id="GO:0042546">
    <property type="term" value="P:cell wall biogenesis"/>
    <property type="evidence" value="ECO:0007669"/>
    <property type="project" value="InterPro"/>
</dbReference>
<name>A0A9D4VZJ5_PEA</name>
<evidence type="ECO:0000256" key="2">
    <source>
        <dbReference type="ARBA" id="ARBA00022676"/>
    </source>
</evidence>
<evidence type="ECO:0000256" key="1">
    <source>
        <dbReference type="ARBA" id="ARBA00010481"/>
    </source>
</evidence>
<evidence type="ECO:0000256" key="6">
    <source>
        <dbReference type="ARBA" id="ARBA00023316"/>
    </source>
</evidence>
<evidence type="ECO:0000313" key="9">
    <source>
        <dbReference type="Proteomes" id="UP001058974"/>
    </source>
</evidence>